<gene>
    <name evidence="6" type="ORF">ILEXP_LOCUS41890</name>
</gene>
<dbReference type="GO" id="GO:0005634">
    <property type="term" value="C:nucleus"/>
    <property type="evidence" value="ECO:0007669"/>
    <property type="project" value="UniProtKB-SubCell"/>
</dbReference>
<evidence type="ECO:0000256" key="2">
    <source>
        <dbReference type="ARBA" id="ARBA00010222"/>
    </source>
</evidence>
<evidence type="ECO:0000256" key="5">
    <source>
        <dbReference type="ARBA" id="ARBA00023242"/>
    </source>
</evidence>
<dbReference type="PANTHER" id="PTHR12691">
    <property type="entry name" value="MEDIATOR OF RNA POLYMERASE II TRANSCRIPTION SUBUNIT 23"/>
    <property type="match status" value="1"/>
</dbReference>
<comment type="subcellular location">
    <subcellularLocation>
        <location evidence="1">Nucleus</location>
    </subcellularLocation>
</comment>
<name>A0ABC8TSY7_9AQUA</name>
<protein>
    <submittedName>
        <fullName evidence="6">Uncharacterized protein</fullName>
    </submittedName>
</protein>
<organism evidence="6 7">
    <name type="scientific">Ilex paraguariensis</name>
    <name type="common">yerba mate</name>
    <dbReference type="NCBI Taxonomy" id="185542"/>
    <lineage>
        <taxon>Eukaryota</taxon>
        <taxon>Viridiplantae</taxon>
        <taxon>Streptophyta</taxon>
        <taxon>Embryophyta</taxon>
        <taxon>Tracheophyta</taxon>
        <taxon>Spermatophyta</taxon>
        <taxon>Magnoliopsida</taxon>
        <taxon>eudicotyledons</taxon>
        <taxon>Gunneridae</taxon>
        <taxon>Pentapetalae</taxon>
        <taxon>asterids</taxon>
        <taxon>campanulids</taxon>
        <taxon>Aquifoliales</taxon>
        <taxon>Aquifoliaceae</taxon>
        <taxon>Ilex</taxon>
    </lineage>
</organism>
<evidence type="ECO:0000256" key="1">
    <source>
        <dbReference type="ARBA" id="ARBA00004123"/>
    </source>
</evidence>
<evidence type="ECO:0000256" key="4">
    <source>
        <dbReference type="ARBA" id="ARBA00023163"/>
    </source>
</evidence>
<sequence>MMDYMNMDDRSIGMFWVVSYTMAQAACETVMNWLTSAGVAELLPGTNPQSNERLTVMREVSPLPISLISGFSINLCLKLVVQMEESMLSGQVVPNIAMVETYARLLLIAPHSVFRSTLSAALTQRNQNTLNKPGASLLVLEILNYRLLALYRYQGKSKHLMYEVTKMLSILKAKRGDHRIFRLAENLCMNLILSLRDFFVVKKEGKGPTEFTETLNRITITTLAIIIKTRGIAEADHLHYLQTMLEQILATSQHSWSEKTLRYFPAILRDALIGRIDKRGLAIKAWQQALTQRNQNTLNKPGASLLVLEILNYRLLALYRYQGKSKHLMYEVTKMLSILKAKRGDHRIFRLAENLCMNLILSLRDFFVVKKEGKGPTEFTETLNRITITTLAIIIKTRGIAEADHLHYLQTMLEQILATSQHSWSEKTLRYFPAILRDALIGRIDKRGLAIKAWQQVHHMTYSLH</sequence>
<dbReference type="Proteomes" id="UP001642360">
    <property type="component" value="Unassembled WGS sequence"/>
</dbReference>
<dbReference type="PANTHER" id="PTHR12691:SF10">
    <property type="entry name" value="MEDIATOR OF RNA POLYMERASE II TRANSCRIPTION SUBUNIT 23"/>
    <property type="match status" value="1"/>
</dbReference>
<reference evidence="6 7" key="1">
    <citation type="submission" date="2024-02" db="EMBL/GenBank/DDBJ databases">
        <authorList>
            <person name="Vignale AGUSTIN F."/>
            <person name="Sosa J E."/>
            <person name="Modenutti C."/>
        </authorList>
    </citation>
    <scope>NUCLEOTIDE SEQUENCE [LARGE SCALE GENOMIC DNA]</scope>
</reference>
<keyword evidence="3" id="KW-0805">Transcription regulation</keyword>
<dbReference type="AlphaFoldDB" id="A0ABC8TSY7"/>
<evidence type="ECO:0000256" key="3">
    <source>
        <dbReference type="ARBA" id="ARBA00023015"/>
    </source>
</evidence>
<dbReference type="InterPro" id="IPR021629">
    <property type="entry name" value="Mediator_Med23"/>
</dbReference>
<keyword evidence="7" id="KW-1185">Reference proteome</keyword>
<comment type="similarity">
    <text evidence="2">Belongs to the Mediator complex subunit 23 family.</text>
</comment>
<evidence type="ECO:0000313" key="7">
    <source>
        <dbReference type="Proteomes" id="UP001642360"/>
    </source>
</evidence>
<accession>A0ABC8TSY7</accession>
<keyword evidence="4" id="KW-0804">Transcription</keyword>
<comment type="caution">
    <text evidence="6">The sequence shown here is derived from an EMBL/GenBank/DDBJ whole genome shotgun (WGS) entry which is preliminary data.</text>
</comment>
<evidence type="ECO:0000313" key="6">
    <source>
        <dbReference type="EMBL" id="CAK9172248.1"/>
    </source>
</evidence>
<keyword evidence="5" id="KW-0539">Nucleus</keyword>
<dbReference type="EMBL" id="CAUOFW020005946">
    <property type="protein sequence ID" value="CAK9172248.1"/>
    <property type="molecule type" value="Genomic_DNA"/>
</dbReference>
<proteinExistence type="inferred from homology"/>
<dbReference type="Pfam" id="PF11573">
    <property type="entry name" value="Med23"/>
    <property type="match status" value="2"/>
</dbReference>